<gene>
    <name evidence="2" type="ORF">WJX75_002920</name>
</gene>
<dbReference type="EMBL" id="JALJOT010000007">
    <property type="protein sequence ID" value="KAK9908788.1"/>
    <property type="molecule type" value="Genomic_DNA"/>
</dbReference>
<sequence length="160" mass="17878">MELAIKVSEERLRTTLRNLEVSERRISHFKCQLASIVQSSSVQHWSGDSSGPEICHDVEHAMGRAELSTLQHELQQEVSNLLFYRRATELQRMASKLLLSTLSNRGKEMSSEEVRYKRRMVDFRSPRCNIAPQAAGDIEAGSAGVARQEATSAAPVTNGH</sequence>
<keyword evidence="3" id="KW-1185">Reference proteome</keyword>
<evidence type="ECO:0000313" key="3">
    <source>
        <dbReference type="Proteomes" id="UP001491310"/>
    </source>
</evidence>
<evidence type="ECO:0000256" key="1">
    <source>
        <dbReference type="SAM" id="MobiDB-lite"/>
    </source>
</evidence>
<proteinExistence type="predicted"/>
<dbReference type="Proteomes" id="UP001491310">
    <property type="component" value="Unassembled WGS sequence"/>
</dbReference>
<reference evidence="2 3" key="1">
    <citation type="journal article" date="2024" name="Nat. Commun.">
        <title>Phylogenomics reveals the evolutionary origins of lichenization in chlorophyte algae.</title>
        <authorList>
            <person name="Puginier C."/>
            <person name="Libourel C."/>
            <person name="Otte J."/>
            <person name="Skaloud P."/>
            <person name="Haon M."/>
            <person name="Grisel S."/>
            <person name="Petersen M."/>
            <person name="Berrin J.G."/>
            <person name="Delaux P.M."/>
            <person name="Dal Grande F."/>
            <person name="Keller J."/>
        </authorList>
    </citation>
    <scope>NUCLEOTIDE SEQUENCE [LARGE SCALE GENOMIC DNA]</scope>
    <source>
        <strain evidence="2 3">SAG 216-7</strain>
    </source>
</reference>
<accession>A0ABR2YPF4</accession>
<evidence type="ECO:0000313" key="2">
    <source>
        <dbReference type="EMBL" id="KAK9908788.1"/>
    </source>
</evidence>
<comment type="caution">
    <text evidence="2">The sequence shown here is derived from an EMBL/GenBank/DDBJ whole genome shotgun (WGS) entry which is preliminary data.</text>
</comment>
<feature type="region of interest" description="Disordered" evidence="1">
    <location>
        <begin position="140"/>
        <end position="160"/>
    </location>
</feature>
<feature type="compositionally biased region" description="Polar residues" evidence="1">
    <location>
        <begin position="149"/>
        <end position="160"/>
    </location>
</feature>
<name>A0ABR2YPF4_9CHLO</name>
<protein>
    <submittedName>
        <fullName evidence="2">Uncharacterized protein</fullName>
    </submittedName>
</protein>
<organism evidence="2 3">
    <name type="scientific">Coccomyxa subellipsoidea</name>
    <dbReference type="NCBI Taxonomy" id="248742"/>
    <lineage>
        <taxon>Eukaryota</taxon>
        <taxon>Viridiplantae</taxon>
        <taxon>Chlorophyta</taxon>
        <taxon>core chlorophytes</taxon>
        <taxon>Trebouxiophyceae</taxon>
        <taxon>Trebouxiophyceae incertae sedis</taxon>
        <taxon>Coccomyxaceae</taxon>
        <taxon>Coccomyxa</taxon>
    </lineage>
</organism>